<name>A0A812JFE3_9DINO</name>
<dbReference type="Proteomes" id="UP000604046">
    <property type="component" value="Unassembled WGS sequence"/>
</dbReference>
<gene>
    <name evidence="3" type="ORF">SNAT2548_LOCUS6734</name>
</gene>
<organism evidence="3 4">
    <name type="scientific">Symbiodinium natans</name>
    <dbReference type="NCBI Taxonomy" id="878477"/>
    <lineage>
        <taxon>Eukaryota</taxon>
        <taxon>Sar</taxon>
        <taxon>Alveolata</taxon>
        <taxon>Dinophyceae</taxon>
        <taxon>Suessiales</taxon>
        <taxon>Symbiodiniaceae</taxon>
        <taxon>Symbiodinium</taxon>
    </lineage>
</organism>
<comment type="caution">
    <text evidence="3">The sequence shown here is derived from an EMBL/GenBank/DDBJ whole genome shotgun (WGS) entry which is preliminary data.</text>
</comment>
<feature type="chain" id="PRO_5033027694" evidence="2">
    <location>
        <begin position="24"/>
        <end position="467"/>
    </location>
</feature>
<feature type="signal peptide" evidence="2">
    <location>
        <begin position="1"/>
        <end position="23"/>
    </location>
</feature>
<feature type="non-terminal residue" evidence="3">
    <location>
        <position position="1"/>
    </location>
</feature>
<proteinExistence type="predicted"/>
<keyword evidence="4" id="KW-1185">Reference proteome</keyword>
<dbReference type="OrthoDB" id="441100at2759"/>
<keyword evidence="2" id="KW-0732">Signal</keyword>
<evidence type="ECO:0000256" key="2">
    <source>
        <dbReference type="SAM" id="SignalP"/>
    </source>
</evidence>
<reference evidence="3" key="1">
    <citation type="submission" date="2021-02" db="EMBL/GenBank/DDBJ databases">
        <authorList>
            <person name="Dougan E. K."/>
            <person name="Rhodes N."/>
            <person name="Thang M."/>
            <person name="Chan C."/>
        </authorList>
    </citation>
    <scope>NUCLEOTIDE SEQUENCE</scope>
</reference>
<accession>A0A812JFE3</accession>
<dbReference type="AlphaFoldDB" id="A0A812JFE3"/>
<evidence type="ECO:0000313" key="3">
    <source>
        <dbReference type="EMBL" id="CAE7207800.1"/>
    </source>
</evidence>
<evidence type="ECO:0000256" key="1">
    <source>
        <dbReference type="SAM" id="MobiDB-lite"/>
    </source>
</evidence>
<dbReference type="EMBL" id="CAJNDS010000450">
    <property type="protein sequence ID" value="CAE7207800.1"/>
    <property type="molecule type" value="Genomic_DNA"/>
</dbReference>
<evidence type="ECO:0000313" key="4">
    <source>
        <dbReference type="Proteomes" id="UP000604046"/>
    </source>
</evidence>
<feature type="region of interest" description="Disordered" evidence="1">
    <location>
        <begin position="430"/>
        <end position="467"/>
    </location>
</feature>
<sequence length="467" mass="53202">MTRLLMAPSKFFLLQVIFECGHAYKFSESQERHERQLNDSYEALNVTKALKVLKISRLMSTGILKVPLYKELSAALPLVIRNLTNYSGLINDKGAPANPNITYHFGELEKDLAMLSDKVSGFYAVLHEMLPDGSGPFLCPLHKQSHIKECLLMATCLLEYHVPEQIELQAFTTYMEMTQRFIDISWAVLKEGLLMEEPSPILNMDAVPPKKYQCDLLEHDKVTPPAGHAMLQVDEASGSSESEFESDGATLAMSSAVVQASKVTFQILSSHQVGSSVDATILKLHELWMPICKHLKCDHSNFWDLHYASYRQTASLLELKSGFAARRAMRREIQHRVKLEKRLGEFVSENHEYYSRLYNGTTHFPPGRRFVDSNFIQASSRAARLSLLAQARESMIGHMTDFAHEVSTEDENRAIRLFDHVEYRKFQKDRHGRHPVSLLQDEENEGIEEIEQEHSEEAEDEDEGEGE</sequence>
<protein>
    <submittedName>
        <fullName evidence="3">Uncharacterized protein</fullName>
    </submittedName>
</protein>
<feature type="compositionally biased region" description="Acidic residues" evidence="1">
    <location>
        <begin position="440"/>
        <end position="467"/>
    </location>
</feature>